<protein>
    <recommendedName>
        <fullName evidence="4">Copper resistance protein NlpE</fullName>
    </recommendedName>
</protein>
<dbReference type="Pfam" id="PF04170">
    <property type="entry name" value="NlpE"/>
    <property type="match status" value="1"/>
</dbReference>
<accession>A0ABQ3GR92</accession>
<gene>
    <name evidence="2" type="ORF">GCM10016272_13970</name>
</gene>
<keyword evidence="3" id="KW-1185">Reference proteome</keyword>
<organism evidence="2 3">
    <name type="scientific">Psychrobacter glaciei</name>
    <dbReference type="NCBI Taxonomy" id="619771"/>
    <lineage>
        <taxon>Bacteria</taxon>
        <taxon>Pseudomonadati</taxon>
        <taxon>Pseudomonadota</taxon>
        <taxon>Gammaproteobacteria</taxon>
        <taxon>Moraxellales</taxon>
        <taxon>Moraxellaceae</taxon>
        <taxon>Psychrobacter</taxon>
    </lineage>
</organism>
<feature type="region of interest" description="Disordered" evidence="1">
    <location>
        <begin position="1"/>
        <end position="30"/>
    </location>
</feature>
<name>A0ABQ3GR92_9GAMM</name>
<sequence length="168" mass="18287">MSTKVAPVDNAERSDLQGVADDSQDNGQANADALANADTGQSLISAAQPTDDTHARSAPMISESNNDSALQATLMGDYGGMVPCSSCDNIDITLNLFADGSVLKKSLYNNAEPPRQPLLESGIYRQDNDTITIVYESKNIETYHIQDNHLVMIDEYKKPDNDYTLSRK</sequence>
<proteinExistence type="predicted"/>
<evidence type="ECO:0000256" key="1">
    <source>
        <dbReference type="SAM" id="MobiDB-lite"/>
    </source>
</evidence>
<evidence type="ECO:0008006" key="4">
    <source>
        <dbReference type="Google" id="ProtNLM"/>
    </source>
</evidence>
<comment type="caution">
    <text evidence="2">The sequence shown here is derived from an EMBL/GenBank/DDBJ whole genome shotgun (WGS) entry which is preliminary data.</text>
</comment>
<dbReference type="Gene3D" id="2.40.128.640">
    <property type="match status" value="1"/>
</dbReference>
<dbReference type="EMBL" id="BMZR01000002">
    <property type="protein sequence ID" value="GHD31655.1"/>
    <property type="molecule type" value="Genomic_DNA"/>
</dbReference>
<dbReference type="InterPro" id="IPR007298">
    <property type="entry name" value="Cu-R_lipoprotein_NlpE"/>
</dbReference>
<evidence type="ECO:0000313" key="2">
    <source>
        <dbReference type="EMBL" id="GHD31655.1"/>
    </source>
</evidence>
<dbReference type="Proteomes" id="UP000610203">
    <property type="component" value="Unassembled WGS sequence"/>
</dbReference>
<evidence type="ECO:0000313" key="3">
    <source>
        <dbReference type="Proteomes" id="UP000610203"/>
    </source>
</evidence>
<reference evidence="3" key="1">
    <citation type="journal article" date="2019" name="Int. J. Syst. Evol. Microbiol.">
        <title>The Global Catalogue of Microorganisms (GCM) 10K type strain sequencing project: providing services to taxonomists for standard genome sequencing and annotation.</title>
        <authorList>
            <consortium name="The Broad Institute Genomics Platform"/>
            <consortium name="The Broad Institute Genome Sequencing Center for Infectious Disease"/>
            <person name="Wu L."/>
            <person name="Ma J."/>
        </authorList>
    </citation>
    <scope>NUCLEOTIDE SEQUENCE [LARGE SCALE GENOMIC DNA]</scope>
    <source>
        <strain evidence="3">KCTC 42280</strain>
    </source>
</reference>